<comment type="caution">
    <text evidence="1">The sequence shown here is derived from an EMBL/GenBank/DDBJ whole genome shotgun (WGS) entry which is preliminary data.</text>
</comment>
<organism evidence="1 2">
    <name type="scientific">Belliella calami</name>
    <dbReference type="NCBI Taxonomy" id="2923436"/>
    <lineage>
        <taxon>Bacteria</taxon>
        <taxon>Pseudomonadati</taxon>
        <taxon>Bacteroidota</taxon>
        <taxon>Cytophagia</taxon>
        <taxon>Cytophagales</taxon>
        <taxon>Cyclobacteriaceae</taxon>
        <taxon>Belliella</taxon>
    </lineage>
</organism>
<dbReference type="Proteomes" id="UP001165488">
    <property type="component" value="Unassembled WGS sequence"/>
</dbReference>
<name>A0ABS9UJI0_9BACT</name>
<protein>
    <recommendedName>
        <fullName evidence="3">Outer membrane protein beta-barrel domain-containing protein</fullName>
    </recommendedName>
</protein>
<evidence type="ECO:0008006" key="3">
    <source>
        <dbReference type="Google" id="ProtNLM"/>
    </source>
</evidence>
<dbReference type="EMBL" id="JAKZGS010000001">
    <property type="protein sequence ID" value="MCH7396776.1"/>
    <property type="molecule type" value="Genomic_DNA"/>
</dbReference>
<dbReference type="RefSeq" id="WP_241273296.1">
    <property type="nucleotide sequence ID" value="NZ_JAKZGS010000001.1"/>
</dbReference>
<gene>
    <name evidence="1" type="ORF">MM236_02200</name>
</gene>
<evidence type="ECO:0000313" key="1">
    <source>
        <dbReference type="EMBL" id="MCH7396776.1"/>
    </source>
</evidence>
<proteinExistence type="predicted"/>
<evidence type="ECO:0000313" key="2">
    <source>
        <dbReference type="Proteomes" id="UP001165488"/>
    </source>
</evidence>
<keyword evidence="2" id="KW-1185">Reference proteome</keyword>
<reference evidence="1" key="1">
    <citation type="submission" date="2022-03" db="EMBL/GenBank/DDBJ databases">
        <title>De novo assembled genomes of Belliella spp. (Cyclobacteriaceae) strains.</title>
        <authorList>
            <person name="Szabo A."/>
            <person name="Korponai K."/>
            <person name="Felfoldi T."/>
        </authorList>
    </citation>
    <scope>NUCLEOTIDE SEQUENCE</scope>
    <source>
        <strain evidence="1">DSM 107340</strain>
    </source>
</reference>
<accession>A0ABS9UJI0</accession>
<sequence length="273" mass="31013">MSLSNLKYRICLVLLFSLYFLDCKAQEESNKSTYFGGSFGLTNNGIALLPTFSLNKPAGFLMLNVGNRFTFEPEFHFSLEGKPWTILLWGRYKLLQGEKFKLNVGAHPGLLFQPQMLSINGAPPSEVITTERYLAGELVPNYFFTPNTSIGLYYLNGNGFAESSSKRMHFLTLNANFRKINLSENYYLRFNPQIYYLNIDKTEGLFTSSIIALTRNDFPVAIQMLTNKSFKTDFPDTSDWMFSFSLIYSFGKNYNPASNVISQLGPIPSLNIQ</sequence>